<evidence type="ECO:0000313" key="3">
    <source>
        <dbReference type="Proteomes" id="UP000033489"/>
    </source>
</evidence>
<comment type="caution">
    <text evidence="2">The sequence shown here is derived from an EMBL/GenBank/DDBJ whole genome shotgun (WGS) entry which is preliminary data.</text>
</comment>
<organism evidence="2 3">
    <name type="scientific">Streptococcus infantis</name>
    <dbReference type="NCBI Taxonomy" id="68892"/>
    <lineage>
        <taxon>Bacteria</taxon>
        <taxon>Bacillati</taxon>
        <taxon>Bacillota</taxon>
        <taxon>Bacilli</taxon>
        <taxon>Lactobacillales</taxon>
        <taxon>Streptococcaceae</taxon>
        <taxon>Streptococcus</taxon>
    </lineage>
</organism>
<protein>
    <submittedName>
        <fullName evidence="2">UmuC-like DNA-repair protein</fullName>
    </submittedName>
</protein>
<gene>
    <name evidence="2" type="ORF">TZ94_01751</name>
</gene>
<name>A0A0F2DVK3_9STRE</name>
<dbReference type="Pfam" id="PF11799">
    <property type="entry name" value="IMS_C"/>
    <property type="match status" value="1"/>
</dbReference>
<dbReference type="AlphaFoldDB" id="A0A0F2DVK3"/>
<dbReference type="EMBL" id="JYGT01000010">
    <property type="protein sequence ID" value="KJQ74229.1"/>
    <property type="molecule type" value="Genomic_DNA"/>
</dbReference>
<dbReference type="GeneID" id="45217678"/>
<feature type="domain" description="DNA polymerase Y-family little finger" evidence="1">
    <location>
        <begin position="18"/>
        <end position="103"/>
    </location>
</feature>
<accession>A0A0F2DVK3</accession>
<reference evidence="2 3" key="1">
    <citation type="submission" date="2015-02" db="EMBL/GenBank/DDBJ databases">
        <title>Evolution of amylase-binding proteins of oral streptococcal species.</title>
        <authorList>
            <person name="Haase E.M."/>
        </authorList>
    </citation>
    <scope>NUCLEOTIDE SEQUENCE [LARGE SCALE GENOMIC DNA]</scope>
    <source>
        <strain evidence="2 3">UC921A</strain>
    </source>
</reference>
<dbReference type="RefSeq" id="WP_000806926.1">
    <property type="nucleotide sequence ID" value="NZ_CP046525.1"/>
</dbReference>
<dbReference type="Proteomes" id="UP000033489">
    <property type="component" value="Unassembled WGS sequence"/>
</dbReference>
<dbReference type="GO" id="GO:0006281">
    <property type="term" value="P:DNA repair"/>
    <property type="evidence" value="ECO:0007669"/>
    <property type="project" value="InterPro"/>
</dbReference>
<evidence type="ECO:0000313" key="2">
    <source>
        <dbReference type="EMBL" id="KJQ74229.1"/>
    </source>
</evidence>
<sequence length="111" mass="12675">MKQEKNTVQFSEIRSKGCNDIEMLERFLHGIVETATSKLRQRKLKTTEISIRLVHAKSENRLPLEFTFSIKPTSSSVIIYTEVINRFKECYTGGGIQGFTIQFDKNTLASA</sequence>
<evidence type="ECO:0000259" key="1">
    <source>
        <dbReference type="Pfam" id="PF11799"/>
    </source>
</evidence>
<dbReference type="InterPro" id="IPR017961">
    <property type="entry name" value="DNA_pol_Y-fam_little_finger"/>
</dbReference>
<proteinExistence type="predicted"/>
<dbReference type="OrthoDB" id="2228300at2"/>
<dbReference type="GO" id="GO:0003684">
    <property type="term" value="F:damaged DNA binding"/>
    <property type="evidence" value="ECO:0007669"/>
    <property type="project" value="InterPro"/>
</dbReference>